<dbReference type="InterPro" id="IPR050182">
    <property type="entry name" value="Cytochrome_P450_fam2"/>
</dbReference>
<evidence type="ECO:0000256" key="14">
    <source>
        <dbReference type="ARBA" id="ARBA00044040"/>
    </source>
</evidence>
<dbReference type="PANTHER" id="PTHR24300:SF403">
    <property type="entry name" value="CYTOCHROME P450 306A1"/>
    <property type="match status" value="1"/>
</dbReference>
<evidence type="ECO:0000256" key="20">
    <source>
        <dbReference type="ARBA" id="ARBA00044342"/>
    </source>
</evidence>
<keyword evidence="8" id="KW-0492">Microsome</keyword>
<evidence type="ECO:0000256" key="8">
    <source>
        <dbReference type="ARBA" id="ARBA00022848"/>
    </source>
</evidence>
<sequence length="492" mass="56026">MEFATVLVGAVIFLILFLWLRSASRNLPPCPLRPLPVVGHLFYMAKDARPQFEEFRKRCGDIYSLYMGGTLVVVLNGYDLIKEALVKKADVFSDRPHFYSDMAVGMKNKGIIFSNGAIWKEQRSVSLSILRAFGMGKNLLAEKTQEEVACYVDYLASLKGNPTDIQVITNISTCNIICSILIGRRFEYDDKALQKLMHQLGALVTDQKNMGLINFIFWLRYIPGDLFKAKSIARNRRAVFSELMKFIEEKKRHVVDSDDVCNLIDAYILERNKKIQAGTCTSLDDQHLTKIMYDLFVAGTETTSTTIYWCILYMLHYPEIQEKVYQEIKQKVGTNRAPTIQDKPQMTYLNAVICETQRLASIVPLSVTHVCSEDVSLRGYDLPKGAYIITNLDTALHDQASWGDDSTSFKPERFIDNNGDLQIPEQFIPFSTGRRVCLGEALAKMELFLFLSTMFQRFQFLPPTAQSVPELKYKPGIVASPQAYEVRLVERK</sequence>
<dbReference type="EC" id="1.14.14.16" evidence="14"/>
<evidence type="ECO:0000256" key="4">
    <source>
        <dbReference type="ARBA" id="ARBA00010617"/>
    </source>
</evidence>
<evidence type="ECO:0000256" key="11">
    <source>
        <dbReference type="ARBA" id="ARBA00023033"/>
    </source>
</evidence>
<evidence type="ECO:0000256" key="16">
    <source>
        <dbReference type="ARBA" id="ARBA00044217"/>
    </source>
</evidence>
<evidence type="ECO:0000256" key="1">
    <source>
        <dbReference type="ARBA" id="ARBA00004184"/>
    </source>
</evidence>
<evidence type="ECO:0000256" key="12">
    <source>
        <dbReference type="ARBA" id="ARBA00023121"/>
    </source>
</evidence>
<evidence type="ECO:0000313" key="24">
    <source>
        <dbReference type="Proteomes" id="UP000678393"/>
    </source>
</evidence>
<evidence type="ECO:0000313" key="23">
    <source>
        <dbReference type="EMBL" id="CAG5115325.1"/>
    </source>
</evidence>
<dbReference type="GO" id="GO:0005506">
    <property type="term" value="F:iron ion binding"/>
    <property type="evidence" value="ECO:0007669"/>
    <property type="project" value="InterPro"/>
</dbReference>
<dbReference type="SUPFAM" id="SSF48264">
    <property type="entry name" value="Cytochrome P450"/>
    <property type="match status" value="1"/>
</dbReference>
<reference evidence="23" key="1">
    <citation type="submission" date="2021-04" db="EMBL/GenBank/DDBJ databases">
        <authorList>
            <consortium name="Molecular Ecology Group"/>
        </authorList>
    </citation>
    <scope>NUCLEOTIDE SEQUENCE</scope>
</reference>
<dbReference type="GO" id="GO:0008610">
    <property type="term" value="P:lipid biosynthetic process"/>
    <property type="evidence" value="ECO:0007669"/>
    <property type="project" value="UniProtKB-ARBA"/>
</dbReference>
<dbReference type="InterPro" id="IPR001128">
    <property type="entry name" value="Cyt_P450"/>
</dbReference>
<dbReference type="FunFam" id="1.10.630.10:FF:000049">
    <property type="entry name" value="steroid 21-hydroxylase isoform X1"/>
    <property type="match status" value="1"/>
</dbReference>
<keyword evidence="10 21" id="KW-0408">Iron</keyword>
<comment type="caution">
    <text evidence="23">The sequence shown here is derived from an EMBL/GenBank/DDBJ whole genome shotgun (WGS) entry which is preliminary data.</text>
</comment>
<dbReference type="OrthoDB" id="6081913at2759"/>
<name>A0A8S3YIH2_9EUPU</name>
<dbReference type="GO" id="GO:0006082">
    <property type="term" value="P:organic acid metabolic process"/>
    <property type="evidence" value="ECO:0007669"/>
    <property type="project" value="TreeGrafter"/>
</dbReference>
<keyword evidence="13" id="KW-0472">Membrane</keyword>
<evidence type="ECO:0000256" key="19">
    <source>
        <dbReference type="ARBA" id="ARBA00044304"/>
    </source>
</evidence>
<protein>
    <recommendedName>
        <fullName evidence="15">Steroid 21-hydroxylase</fullName>
        <ecNumber evidence="14">1.14.14.16</ecNumber>
    </recommendedName>
    <alternativeName>
        <fullName evidence="19">21-OHase</fullName>
    </alternativeName>
    <alternativeName>
        <fullName evidence="16">Cytochrome P-450c21</fullName>
    </alternativeName>
    <alternativeName>
        <fullName evidence="20">Cytochrome P450 21</fullName>
    </alternativeName>
    <alternativeName>
        <fullName evidence="18">Cytochrome P450 XXI</fullName>
    </alternativeName>
    <alternativeName>
        <fullName evidence="17">Cytochrome P450-C21</fullName>
    </alternativeName>
</protein>
<dbReference type="Proteomes" id="UP000678393">
    <property type="component" value="Unassembled WGS sequence"/>
</dbReference>
<keyword evidence="5 21" id="KW-0349">Heme</keyword>
<evidence type="ECO:0000256" key="5">
    <source>
        <dbReference type="ARBA" id="ARBA00022617"/>
    </source>
</evidence>
<dbReference type="AlphaFoldDB" id="A0A8S3YIH2"/>
<evidence type="ECO:0000256" key="7">
    <source>
        <dbReference type="ARBA" id="ARBA00022824"/>
    </source>
</evidence>
<organism evidence="23 24">
    <name type="scientific">Candidula unifasciata</name>
    <dbReference type="NCBI Taxonomy" id="100452"/>
    <lineage>
        <taxon>Eukaryota</taxon>
        <taxon>Metazoa</taxon>
        <taxon>Spiralia</taxon>
        <taxon>Lophotrochozoa</taxon>
        <taxon>Mollusca</taxon>
        <taxon>Gastropoda</taxon>
        <taxon>Heterobranchia</taxon>
        <taxon>Euthyneura</taxon>
        <taxon>Panpulmonata</taxon>
        <taxon>Eupulmonata</taxon>
        <taxon>Stylommatophora</taxon>
        <taxon>Helicina</taxon>
        <taxon>Helicoidea</taxon>
        <taxon>Geomitridae</taxon>
        <taxon>Candidula</taxon>
    </lineage>
</organism>
<keyword evidence="9 22" id="KW-0560">Oxidoreductase</keyword>
<dbReference type="GO" id="GO:0005789">
    <property type="term" value="C:endoplasmic reticulum membrane"/>
    <property type="evidence" value="ECO:0007669"/>
    <property type="project" value="UniProtKB-SubCell"/>
</dbReference>
<keyword evidence="7" id="KW-0256">Endoplasmic reticulum</keyword>
<evidence type="ECO:0000256" key="18">
    <source>
        <dbReference type="ARBA" id="ARBA00044282"/>
    </source>
</evidence>
<evidence type="ECO:0000256" key="17">
    <source>
        <dbReference type="ARBA" id="ARBA00044265"/>
    </source>
</evidence>
<dbReference type="GO" id="GO:0006805">
    <property type="term" value="P:xenobiotic metabolic process"/>
    <property type="evidence" value="ECO:0007669"/>
    <property type="project" value="TreeGrafter"/>
</dbReference>
<evidence type="ECO:0000256" key="9">
    <source>
        <dbReference type="ARBA" id="ARBA00023002"/>
    </source>
</evidence>
<dbReference type="PRINTS" id="PR00463">
    <property type="entry name" value="EP450I"/>
</dbReference>
<dbReference type="GO" id="GO:0004509">
    <property type="term" value="F:steroid 21-monooxygenase activity"/>
    <property type="evidence" value="ECO:0007669"/>
    <property type="project" value="UniProtKB-EC"/>
</dbReference>
<dbReference type="GO" id="GO:0020037">
    <property type="term" value="F:heme binding"/>
    <property type="evidence" value="ECO:0007669"/>
    <property type="project" value="InterPro"/>
</dbReference>
<evidence type="ECO:0000256" key="15">
    <source>
        <dbReference type="ARBA" id="ARBA00044116"/>
    </source>
</evidence>
<dbReference type="GO" id="GO:0008289">
    <property type="term" value="F:lipid binding"/>
    <property type="evidence" value="ECO:0007669"/>
    <property type="project" value="UniProtKB-KW"/>
</dbReference>
<keyword evidence="12" id="KW-0446">Lipid-binding</keyword>
<feature type="binding site" description="axial binding residue" evidence="21">
    <location>
        <position position="437"/>
    </location>
    <ligand>
        <name>heme</name>
        <dbReference type="ChEBI" id="CHEBI:30413"/>
    </ligand>
    <ligandPart>
        <name>Fe</name>
        <dbReference type="ChEBI" id="CHEBI:18248"/>
    </ligandPart>
</feature>
<proteinExistence type="inferred from homology"/>
<evidence type="ECO:0000256" key="21">
    <source>
        <dbReference type="PIRSR" id="PIRSR602401-1"/>
    </source>
</evidence>
<dbReference type="PRINTS" id="PR00385">
    <property type="entry name" value="P450"/>
</dbReference>
<evidence type="ECO:0000256" key="22">
    <source>
        <dbReference type="RuleBase" id="RU000461"/>
    </source>
</evidence>
<keyword evidence="6 21" id="KW-0479">Metal-binding</keyword>
<accession>A0A8S3YIH2</accession>
<comment type="cofactor">
    <cofactor evidence="21">
        <name>heme</name>
        <dbReference type="ChEBI" id="CHEBI:30413"/>
    </cofactor>
</comment>
<evidence type="ECO:0000256" key="2">
    <source>
        <dbReference type="ARBA" id="ARBA00004524"/>
    </source>
</evidence>
<dbReference type="InterPro" id="IPR036396">
    <property type="entry name" value="Cyt_P450_sf"/>
</dbReference>
<dbReference type="PROSITE" id="PS00086">
    <property type="entry name" value="CYTOCHROME_P450"/>
    <property type="match status" value="1"/>
</dbReference>
<comment type="subcellular location">
    <subcellularLocation>
        <location evidence="1">Endomembrane system</location>
        <topology evidence="1">Peripheral membrane protein</topology>
    </subcellularLocation>
    <subcellularLocation>
        <location evidence="3">Endoplasmic reticulum membrane</location>
    </subcellularLocation>
    <subcellularLocation>
        <location evidence="2">Microsome membrane</location>
    </subcellularLocation>
</comment>
<dbReference type="InterPro" id="IPR017972">
    <property type="entry name" value="Cyt_P450_CS"/>
</dbReference>
<gene>
    <name evidence="23" type="ORF">CUNI_LOCUS883</name>
</gene>
<evidence type="ECO:0000256" key="6">
    <source>
        <dbReference type="ARBA" id="ARBA00022723"/>
    </source>
</evidence>
<evidence type="ECO:0000256" key="10">
    <source>
        <dbReference type="ARBA" id="ARBA00023004"/>
    </source>
</evidence>
<keyword evidence="11 22" id="KW-0503">Monooxygenase</keyword>
<evidence type="ECO:0000256" key="3">
    <source>
        <dbReference type="ARBA" id="ARBA00004586"/>
    </source>
</evidence>
<dbReference type="InterPro" id="IPR002401">
    <property type="entry name" value="Cyt_P450_E_grp-I"/>
</dbReference>
<dbReference type="PANTHER" id="PTHR24300">
    <property type="entry name" value="CYTOCHROME P450 508A4-RELATED"/>
    <property type="match status" value="1"/>
</dbReference>
<dbReference type="Gene3D" id="1.10.630.10">
    <property type="entry name" value="Cytochrome P450"/>
    <property type="match status" value="1"/>
</dbReference>
<dbReference type="EMBL" id="CAJHNH020000105">
    <property type="protein sequence ID" value="CAG5115325.1"/>
    <property type="molecule type" value="Genomic_DNA"/>
</dbReference>
<comment type="similarity">
    <text evidence="4 22">Belongs to the cytochrome P450 family.</text>
</comment>
<evidence type="ECO:0000256" key="13">
    <source>
        <dbReference type="ARBA" id="ARBA00023136"/>
    </source>
</evidence>
<keyword evidence="24" id="KW-1185">Reference proteome</keyword>
<dbReference type="GO" id="GO:0008202">
    <property type="term" value="P:steroid metabolic process"/>
    <property type="evidence" value="ECO:0007669"/>
    <property type="project" value="UniProtKB-ARBA"/>
</dbReference>
<dbReference type="Pfam" id="PF00067">
    <property type="entry name" value="p450"/>
    <property type="match status" value="1"/>
</dbReference>